<evidence type="ECO:0000256" key="4">
    <source>
        <dbReference type="ARBA" id="ARBA00022692"/>
    </source>
</evidence>
<dbReference type="InterPro" id="IPR004740">
    <property type="entry name" value="Nuc_H_symport"/>
</dbReference>
<keyword evidence="9" id="KW-1185">Reference proteome</keyword>
<feature type="transmembrane region" description="Helical" evidence="7">
    <location>
        <begin position="141"/>
        <end position="160"/>
    </location>
</feature>
<dbReference type="InterPro" id="IPR036259">
    <property type="entry name" value="MFS_trans_sf"/>
</dbReference>
<dbReference type="PANTHER" id="PTHR23522:SF4">
    <property type="entry name" value="NUCLEOSIDE PERMEASE NUPG-RELATED"/>
    <property type="match status" value="1"/>
</dbReference>
<organism evidence="8 9">
    <name type="scientific">Prosthecobacter fluviatilis</name>
    <dbReference type="NCBI Taxonomy" id="445931"/>
    <lineage>
        <taxon>Bacteria</taxon>
        <taxon>Pseudomonadati</taxon>
        <taxon>Verrucomicrobiota</taxon>
        <taxon>Verrucomicrobiia</taxon>
        <taxon>Verrucomicrobiales</taxon>
        <taxon>Verrucomicrobiaceae</taxon>
        <taxon>Prosthecobacter</taxon>
    </lineage>
</organism>
<evidence type="ECO:0000256" key="2">
    <source>
        <dbReference type="ARBA" id="ARBA00022448"/>
    </source>
</evidence>
<keyword evidence="5 7" id="KW-1133">Transmembrane helix</keyword>
<comment type="subcellular location">
    <subcellularLocation>
        <location evidence="1">Cell membrane</location>
        <topology evidence="1">Multi-pass membrane protein</topology>
    </subcellularLocation>
</comment>
<sequence length="400" mass="43879">MSNPAPDAKASRKSLATLFFCTAMPMGMWSVPLANVFNAHGRGHLVPWVFATTATAAFISPLFVGALADQKHSPVLLLRWLTAATSLALLLTCGSLAWGWSDAAVLICAQMLALVALPAWSVTSSIVFSQLHDAKMQFGPLRAWATGGWMVGCWTVSFVLRADASLVAGVTAAGLWLVVMSLTWRLPMIPPGEVVQHRTWKQILGLDALGLLIHRDHRVVFITAALYCIPLAAFYPYTSRQLHDLGVQNISAVISLGQTTEVLVMLVLSGVMARFRLKWVFLSGIAICVVRYSLNTIDTLASVMLGTFLHGFAYTLYFITTQIYLEERIDPKWRVRAQALLAMLMSGVGNLLGYLGGGWWFEACTKGITTNWRLFWWGETALTAAVCVFFAVAYRGRSRA</sequence>
<evidence type="ECO:0000256" key="1">
    <source>
        <dbReference type="ARBA" id="ARBA00004651"/>
    </source>
</evidence>
<feature type="transmembrane region" description="Helical" evidence="7">
    <location>
        <begin position="166"/>
        <end position="184"/>
    </location>
</feature>
<keyword evidence="6 7" id="KW-0472">Membrane</keyword>
<dbReference type="Gene3D" id="1.20.1250.20">
    <property type="entry name" value="MFS general substrate transporter like domains"/>
    <property type="match status" value="2"/>
</dbReference>
<evidence type="ECO:0000256" key="7">
    <source>
        <dbReference type="SAM" id="Phobius"/>
    </source>
</evidence>
<feature type="transmembrane region" description="Helical" evidence="7">
    <location>
        <begin position="219"/>
        <end position="238"/>
    </location>
</feature>
<evidence type="ECO:0000313" key="9">
    <source>
        <dbReference type="Proteomes" id="UP001596052"/>
    </source>
</evidence>
<evidence type="ECO:0000256" key="3">
    <source>
        <dbReference type="ARBA" id="ARBA00022475"/>
    </source>
</evidence>
<feature type="transmembrane region" description="Helical" evidence="7">
    <location>
        <begin position="300"/>
        <end position="319"/>
    </location>
</feature>
<evidence type="ECO:0000313" key="8">
    <source>
        <dbReference type="EMBL" id="MFC5453247.1"/>
    </source>
</evidence>
<dbReference type="EMBL" id="JBHSMQ010000001">
    <property type="protein sequence ID" value="MFC5453247.1"/>
    <property type="molecule type" value="Genomic_DNA"/>
</dbReference>
<dbReference type="PANTHER" id="PTHR23522">
    <property type="entry name" value="BLL5896 PROTEIN"/>
    <property type="match status" value="1"/>
</dbReference>
<feature type="transmembrane region" description="Helical" evidence="7">
    <location>
        <begin position="80"/>
        <end position="98"/>
    </location>
</feature>
<dbReference type="Pfam" id="PF03825">
    <property type="entry name" value="Nuc_H_symport"/>
    <property type="match status" value="1"/>
</dbReference>
<keyword evidence="2" id="KW-0813">Transport</keyword>
<evidence type="ECO:0000256" key="6">
    <source>
        <dbReference type="ARBA" id="ARBA00023136"/>
    </source>
</evidence>
<feature type="transmembrane region" description="Helical" evidence="7">
    <location>
        <begin position="374"/>
        <end position="394"/>
    </location>
</feature>
<evidence type="ECO:0000256" key="5">
    <source>
        <dbReference type="ARBA" id="ARBA00022989"/>
    </source>
</evidence>
<feature type="transmembrane region" description="Helical" evidence="7">
    <location>
        <begin position="104"/>
        <end position="129"/>
    </location>
</feature>
<reference evidence="9" key="1">
    <citation type="journal article" date="2019" name="Int. J. Syst. Evol. Microbiol.">
        <title>The Global Catalogue of Microorganisms (GCM) 10K type strain sequencing project: providing services to taxonomists for standard genome sequencing and annotation.</title>
        <authorList>
            <consortium name="The Broad Institute Genomics Platform"/>
            <consortium name="The Broad Institute Genome Sequencing Center for Infectious Disease"/>
            <person name="Wu L."/>
            <person name="Ma J."/>
        </authorList>
    </citation>
    <scope>NUCLEOTIDE SEQUENCE [LARGE SCALE GENOMIC DNA]</scope>
    <source>
        <strain evidence="9">CGMCC 4.1469</strain>
    </source>
</reference>
<keyword evidence="3" id="KW-1003">Cell membrane</keyword>
<dbReference type="Proteomes" id="UP001596052">
    <property type="component" value="Unassembled WGS sequence"/>
</dbReference>
<feature type="transmembrane region" description="Helical" evidence="7">
    <location>
        <begin position="250"/>
        <end position="268"/>
    </location>
</feature>
<gene>
    <name evidence="8" type="ORF">ACFQDI_00130</name>
</gene>
<comment type="caution">
    <text evidence="8">The sequence shown here is derived from an EMBL/GenBank/DDBJ whole genome shotgun (WGS) entry which is preliminary data.</text>
</comment>
<feature type="transmembrane region" description="Helical" evidence="7">
    <location>
        <begin position="340"/>
        <end position="362"/>
    </location>
</feature>
<protein>
    <submittedName>
        <fullName evidence="8">MFS transporter</fullName>
    </submittedName>
</protein>
<dbReference type="SUPFAM" id="SSF103473">
    <property type="entry name" value="MFS general substrate transporter"/>
    <property type="match status" value="1"/>
</dbReference>
<dbReference type="RefSeq" id="WP_377162132.1">
    <property type="nucleotide sequence ID" value="NZ_JBHSMQ010000001.1"/>
</dbReference>
<proteinExistence type="predicted"/>
<feature type="transmembrane region" description="Helical" evidence="7">
    <location>
        <begin position="46"/>
        <end position="68"/>
    </location>
</feature>
<accession>A0ABW0KKV1</accession>
<name>A0ABW0KKV1_9BACT</name>
<keyword evidence="4 7" id="KW-0812">Transmembrane</keyword>